<evidence type="ECO:0000256" key="2">
    <source>
        <dbReference type="ARBA" id="ARBA00022737"/>
    </source>
</evidence>
<accession>A0AAV6GTC1</accession>
<evidence type="ECO:0000256" key="1">
    <source>
        <dbReference type="ARBA" id="ARBA00004906"/>
    </source>
</evidence>
<evidence type="ECO:0000256" key="5">
    <source>
        <dbReference type="SAM" id="MobiDB-lite"/>
    </source>
</evidence>
<dbReference type="GO" id="GO:0035556">
    <property type="term" value="P:intracellular signal transduction"/>
    <property type="evidence" value="ECO:0007669"/>
    <property type="project" value="InterPro"/>
</dbReference>
<dbReference type="Pfam" id="PF07525">
    <property type="entry name" value="SOCS_box"/>
    <property type="match status" value="1"/>
</dbReference>
<keyword evidence="2" id="KW-0677">Repeat</keyword>
<keyword evidence="8" id="KW-1185">Reference proteome</keyword>
<dbReference type="SMART" id="SM00248">
    <property type="entry name" value="ANK"/>
    <property type="match status" value="10"/>
</dbReference>
<dbReference type="InterPro" id="IPR002110">
    <property type="entry name" value="Ankyrin_rpt"/>
</dbReference>
<dbReference type="InterPro" id="IPR036770">
    <property type="entry name" value="Ankyrin_rpt-contain_sf"/>
</dbReference>
<dbReference type="Pfam" id="PF12796">
    <property type="entry name" value="Ank_2"/>
    <property type="match status" value="3"/>
</dbReference>
<evidence type="ECO:0000313" key="8">
    <source>
        <dbReference type="Proteomes" id="UP000823561"/>
    </source>
</evidence>
<dbReference type="SUPFAM" id="SSF48403">
    <property type="entry name" value="Ankyrin repeat"/>
    <property type="match status" value="2"/>
</dbReference>
<evidence type="ECO:0000313" key="7">
    <source>
        <dbReference type="EMBL" id="KAG5276637.1"/>
    </source>
</evidence>
<dbReference type="Pfam" id="PF13637">
    <property type="entry name" value="Ank_4"/>
    <property type="match status" value="1"/>
</dbReference>
<dbReference type="Gene3D" id="1.25.40.20">
    <property type="entry name" value="Ankyrin repeat-containing domain"/>
    <property type="match status" value="2"/>
</dbReference>
<sequence length="681" mass="75290">MTTMAAASTADQAFEDYSNYSGLSDAELIQLSIERSLSDIFSPSSEHSQRSSCSLAAASQPMPFEHETMPTLLELQQENHRALRQTALHTRNIPPAANPHQTANHPSQNRTESSYNCAGDGVRVCSWTKSKNGGLQVRLKPMEDMSAVKSAIWRNDAPKLLEVLQEQPSDALSTPNKNGWIHLHEAAYYGYEECLRVLIKAFPKLINKRTNKRQTPLVLAAASKNPLCVQCLLEAGADPNTADNVGESPLYTACENANEEIVELLLRFGAKVSHANAEGMTPLHEAVRHNSLRMGKLLVTAGANIRARNIYGIEPLFMAAQGGCTEVLNLLIEHGAYTDCQARDGATPLFEASKNGQEEVVRLLLSKRANVNKTTKAGLTPLHIASKNGHARIVSLLIPHTDKVIRLESAISPLHLAAEHDREDILEILIDAGFDVNSVLKNDHSQIYDDWCCSALHFTIRNSNIDTASMLLEAGADPNLDAFNPLLVAVRQGNKEMVSLLVEYGANVNACVPTLPTTFPGALLFCMKHTLMFKFLLDNGCDANACFSCVYGGSPHPPIKSRLTTRNELDLDEIPQSEVAQFCEIIADPLYTYCAGPILDRLLDYTGPVKLCSRITEILESSKEWVYIKEKSKPSFFLMHLCRLRIRQLVGCQRLRRMTSLPLPGRLIKYLFYDNGESENL</sequence>
<dbReference type="PROSITE" id="PS50225">
    <property type="entry name" value="SOCS"/>
    <property type="match status" value="1"/>
</dbReference>
<dbReference type="InterPro" id="IPR001496">
    <property type="entry name" value="SOCS_box"/>
</dbReference>
<feature type="repeat" description="ANK" evidence="4">
    <location>
        <begin position="278"/>
        <end position="310"/>
    </location>
</feature>
<feature type="repeat" description="ANK" evidence="4">
    <location>
        <begin position="245"/>
        <end position="277"/>
    </location>
</feature>
<dbReference type="SMART" id="SM00969">
    <property type="entry name" value="SOCS_box"/>
    <property type="match status" value="1"/>
</dbReference>
<feature type="repeat" description="ANK" evidence="4">
    <location>
        <begin position="377"/>
        <end position="398"/>
    </location>
</feature>
<feature type="repeat" description="ANK" evidence="4">
    <location>
        <begin position="311"/>
        <end position="343"/>
    </location>
</feature>
<feature type="domain" description="SOCS box" evidence="6">
    <location>
        <begin position="638"/>
        <end position="677"/>
    </location>
</feature>
<dbReference type="PROSITE" id="PS50297">
    <property type="entry name" value="ANK_REP_REGION"/>
    <property type="match status" value="8"/>
</dbReference>
<dbReference type="SUPFAM" id="SSF158235">
    <property type="entry name" value="SOCS box-like"/>
    <property type="match status" value="1"/>
</dbReference>
<gene>
    <name evidence="7" type="ORF">AALO_G00107940</name>
</gene>
<dbReference type="PANTHER" id="PTHR24171:SF8">
    <property type="entry name" value="BRCA1-ASSOCIATED RING DOMAIN PROTEIN 1"/>
    <property type="match status" value="1"/>
</dbReference>
<dbReference type="EMBL" id="JADWDJ010000008">
    <property type="protein sequence ID" value="KAG5276637.1"/>
    <property type="molecule type" value="Genomic_DNA"/>
</dbReference>
<dbReference type="FunFam" id="1.10.750.20:FF:000001">
    <property type="entry name" value="Ankyrin repeat and SOCS box containing 1"/>
    <property type="match status" value="1"/>
</dbReference>
<dbReference type="InterPro" id="IPR036036">
    <property type="entry name" value="SOCS_box-like_dom_sf"/>
</dbReference>
<comment type="pathway">
    <text evidence="1">Protein modification; protein ubiquitination.</text>
</comment>
<dbReference type="Proteomes" id="UP000823561">
    <property type="component" value="Chromosome 8"/>
</dbReference>
<keyword evidence="3 4" id="KW-0040">ANK repeat</keyword>
<feature type="compositionally biased region" description="Polar residues" evidence="5">
    <location>
        <begin position="99"/>
        <end position="115"/>
    </location>
</feature>
<dbReference type="AlphaFoldDB" id="A0AAV6GTC1"/>
<feature type="repeat" description="ANK" evidence="4">
    <location>
        <begin position="481"/>
        <end position="510"/>
    </location>
</feature>
<evidence type="ECO:0000259" key="6">
    <source>
        <dbReference type="PROSITE" id="PS50225"/>
    </source>
</evidence>
<dbReference type="PANTHER" id="PTHR24171">
    <property type="entry name" value="ANKYRIN REPEAT DOMAIN-CONTAINING PROTEIN 39-RELATED"/>
    <property type="match status" value="1"/>
</dbReference>
<protein>
    <recommendedName>
        <fullName evidence="6">SOCS box domain-containing protein</fullName>
    </recommendedName>
</protein>
<comment type="caution">
    <text evidence="7">The sequence shown here is derived from an EMBL/GenBank/DDBJ whole genome shotgun (WGS) entry which is preliminary data.</text>
</comment>
<proteinExistence type="predicted"/>
<dbReference type="PROSITE" id="PS50088">
    <property type="entry name" value="ANK_REPEAT"/>
    <property type="match status" value="9"/>
</dbReference>
<feature type="repeat" description="ANK" evidence="4">
    <location>
        <begin position="212"/>
        <end position="244"/>
    </location>
</feature>
<dbReference type="PRINTS" id="PR01415">
    <property type="entry name" value="ANKYRIN"/>
</dbReference>
<feature type="repeat" description="ANK" evidence="4">
    <location>
        <begin position="344"/>
        <end position="376"/>
    </location>
</feature>
<evidence type="ECO:0000256" key="4">
    <source>
        <dbReference type="PROSITE-ProRule" id="PRU00023"/>
    </source>
</evidence>
<organism evidence="7 8">
    <name type="scientific">Alosa alosa</name>
    <name type="common">allis shad</name>
    <dbReference type="NCBI Taxonomy" id="278164"/>
    <lineage>
        <taxon>Eukaryota</taxon>
        <taxon>Metazoa</taxon>
        <taxon>Chordata</taxon>
        <taxon>Craniata</taxon>
        <taxon>Vertebrata</taxon>
        <taxon>Euteleostomi</taxon>
        <taxon>Actinopterygii</taxon>
        <taxon>Neopterygii</taxon>
        <taxon>Teleostei</taxon>
        <taxon>Clupei</taxon>
        <taxon>Clupeiformes</taxon>
        <taxon>Clupeoidei</taxon>
        <taxon>Clupeidae</taxon>
        <taxon>Alosa</taxon>
    </lineage>
</organism>
<reference evidence="7" key="1">
    <citation type="submission" date="2020-10" db="EMBL/GenBank/DDBJ databases">
        <title>Chromosome-scale genome assembly of the Allis shad, Alosa alosa.</title>
        <authorList>
            <person name="Margot Z."/>
            <person name="Christophe K."/>
            <person name="Cabau C."/>
            <person name="Louis A."/>
            <person name="Berthelot C."/>
            <person name="Parey E."/>
            <person name="Roest Crollius H."/>
            <person name="Montfort J."/>
            <person name="Robinson-Rechavi M."/>
            <person name="Bucao C."/>
            <person name="Bouchez O."/>
            <person name="Gislard M."/>
            <person name="Lluch J."/>
            <person name="Milhes M."/>
            <person name="Lampietro C."/>
            <person name="Lopez Roques C."/>
            <person name="Donnadieu C."/>
            <person name="Braasch I."/>
            <person name="Desvignes T."/>
            <person name="Postlethwait J."/>
            <person name="Bobe J."/>
            <person name="Guiguen Y."/>
        </authorList>
    </citation>
    <scope>NUCLEOTIDE SEQUENCE</scope>
    <source>
        <strain evidence="7">M-15738</strain>
        <tissue evidence="7">Blood</tissue>
    </source>
</reference>
<feature type="repeat" description="ANK" evidence="4">
    <location>
        <begin position="409"/>
        <end position="441"/>
    </location>
</feature>
<name>A0AAV6GTC1_9TELE</name>
<feature type="region of interest" description="Disordered" evidence="5">
    <location>
        <begin position="92"/>
        <end position="115"/>
    </location>
</feature>
<evidence type="ECO:0000256" key="3">
    <source>
        <dbReference type="ARBA" id="ARBA00023043"/>
    </source>
</evidence>
<feature type="repeat" description="ANK" evidence="4">
    <location>
        <begin position="454"/>
        <end position="483"/>
    </location>
</feature>
<dbReference type="Gene3D" id="1.10.750.20">
    <property type="entry name" value="SOCS box"/>
    <property type="match status" value="1"/>
</dbReference>